<dbReference type="InterPro" id="IPR036145">
    <property type="entry name" value="MinC_C_sf"/>
</dbReference>
<dbReference type="Pfam" id="PF03775">
    <property type="entry name" value="MinC_C"/>
    <property type="match status" value="1"/>
</dbReference>
<dbReference type="Pfam" id="PF05209">
    <property type="entry name" value="MinC_N"/>
    <property type="match status" value="1"/>
</dbReference>
<dbReference type="SUPFAM" id="SSF63848">
    <property type="entry name" value="Cell-division inhibitor MinC, C-terminal domain"/>
    <property type="match status" value="1"/>
</dbReference>
<keyword evidence="10" id="KW-1185">Reference proteome</keyword>
<dbReference type="Gene3D" id="3.30.70.260">
    <property type="match status" value="1"/>
</dbReference>
<dbReference type="InterPro" id="IPR016098">
    <property type="entry name" value="CAP/MinC_C"/>
</dbReference>
<dbReference type="GO" id="GO:0051302">
    <property type="term" value="P:regulation of cell division"/>
    <property type="evidence" value="ECO:0007669"/>
    <property type="project" value="InterPro"/>
</dbReference>
<dbReference type="NCBIfam" id="TIGR01222">
    <property type="entry name" value="minC"/>
    <property type="match status" value="1"/>
</dbReference>
<evidence type="ECO:0000256" key="5">
    <source>
        <dbReference type="ARBA" id="ARBA00025606"/>
    </source>
</evidence>
<dbReference type="GO" id="GO:1901891">
    <property type="term" value="P:regulation of cell septum assembly"/>
    <property type="evidence" value="ECO:0007669"/>
    <property type="project" value="InterPro"/>
</dbReference>
<evidence type="ECO:0000256" key="6">
    <source>
        <dbReference type="HAMAP-Rule" id="MF_00267"/>
    </source>
</evidence>
<evidence type="ECO:0000313" key="9">
    <source>
        <dbReference type="EMBL" id="MBB5019169.1"/>
    </source>
</evidence>
<evidence type="ECO:0000259" key="8">
    <source>
        <dbReference type="Pfam" id="PF05209"/>
    </source>
</evidence>
<feature type="domain" description="Septum formation inhibitor MinC C-terminal" evidence="7">
    <location>
        <begin position="136"/>
        <end position="237"/>
    </location>
</feature>
<comment type="similarity">
    <text evidence="1 6">Belongs to the MinC family.</text>
</comment>
<keyword evidence="4 6" id="KW-0131">Cell cycle</keyword>
<accession>A0A840MQ05</accession>
<feature type="domain" description="Septum formation inhibitor MinC N-terminal" evidence="8">
    <location>
        <begin position="3"/>
        <end position="72"/>
    </location>
</feature>
<evidence type="ECO:0000259" key="7">
    <source>
        <dbReference type="Pfam" id="PF03775"/>
    </source>
</evidence>
<proteinExistence type="inferred from homology"/>
<comment type="subunit">
    <text evidence="6">Interacts with MinD and FtsZ.</text>
</comment>
<evidence type="ECO:0000256" key="3">
    <source>
        <dbReference type="ARBA" id="ARBA00023210"/>
    </source>
</evidence>
<keyword evidence="3 6" id="KW-0717">Septation</keyword>
<dbReference type="HAMAP" id="MF_00267">
    <property type="entry name" value="MinC"/>
    <property type="match status" value="1"/>
</dbReference>
<dbReference type="GO" id="GO:0000902">
    <property type="term" value="P:cell morphogenesis"/>
    <property type="evidence" value="ECO:0007669"/>
    <property type="project" value="InterPro"/>
</dbReference>
<keyword evidence="2 6" id="KW-0132">Cell division</keyword>
<dbReference type="GO" id="GO:0000917">
    <property type="term" value="P:division septum assembly"/>
    <property type="evidence" value="ECO:0007669"/>
    <property type="project" value="UniProtKB-KW"/>
</dbReference>
<name>A0A840MQ05_9PROT</name>
<organism evidence="9 10">
    <name type="scientific">Chitinivorax tropicus</name>
    <dbReference type="NCBI Taxonomy" id="714531"/>
    <lineage>
        <taxon>Bacteria</taxon>
        <taxon>Pseudomonadati</taxon>
        <taxon>Pseudomonadota</taxon>
        <taxon>Betaproteobacteria</taxon>
        <taxon>Chitinivorax</taxon>
    </lineage>
</organism>
<evidence type="ECO:0000313" key="10">
    <source>
        <dbReference type="Proteomes" id="UP000575898"/>
    </source>
</evidence>
<sequence length="240" mass="25915">MGFEFKSEPFSLIVLRIKQADWAVLRDELDAKLAKTPGFFDHDPVVTDLAAISEQTDSIDFNALRLLLARHGACTVAVRNGSITQQEAALKAGFGILRSGQISGEAKESGTNPPEQVAAVTAAVEPDPPAPAGHRIINKPIRTGQQSYARQGDLIAMDMVSAGGEVLADGNIHVYGPLRGRALAGIKGDRTARIFTRSLEAELVSIAGIYRTFEHDWAKEYHGKPVQIFLDGDKLMISPL</sequence>
<dbReference type="InterPro" id="IPR013033">
    <property type="entry name" value="MinC"/>
</dbReference>
<evidence type="ECO:0000256" key="4">
    <source>
        <dbReference type="ARBA" id="ARBA00023306"/>
    </source>
</evidence>
<dbReference type="Gene3D" id="2.160.20.70">
    <property type="match status" value="1"/>
</dbReference>
<dbReference type="PANTHER" id="PTHR34108:SF1">
    <property type="entry name" value="SEPTUM SITE-DETERMINING PROTEIN MINC"/>
    <property type="match status" value="1"/>
</dbReference>
<comment type="caution">
    <text evidence="9">The sequence shown here is derived from an EMBL/GenBank/DDBJ whole genome shotgun (WGS) entry which is preliminary data.</text>
</comment>
<evidence type="ECO:0000256" key="1">
    <source>
        <dbReference type="ARBA" id="ARBA00006291"/>
    </source>
</evidence>
<dbReference type="RefSeq" id="WP_184039560.1">
    <property type="nucleotide sequence ID" value="NZ_JACHHY010000014.1"/>
</dbReference>
<comment type="function">
    <text evidence="5 6">Cell division inhibitor that blocks the formation of polar Z ring septums. Rapidly oscillates between the poles of the cell to destabilize FtsZ filaments that have formed before they mature into polar Z rings. Prevents FtsZ polymerization.</text>
</comment>
<dbReference type="EMBL" id="JACHHY010000014">
    <property type="protein sequence ID" value="MBB5019169.1"/>
    <property type="molecule type" value="Genomic_DNA"/>
</dbReference>
<dbReference type="InterPro" id="IPR005526">
    <property type="entry name" value="Septum_form_inhib_MinC_C"/>
</dbReference>
<evidence type="ECO:0000256" key="2">
    <source>
        <dbReference type="ARBA" id="ARBA00022618"/>
    </source>
</evidence>
<gene>
    <name evidence="6" type="primary">minC</name>
    <name evidence="9" type="ORF">HNQ59_002467</name>
</gene>
<reference evidence="9 10" key="1">
    <citation type="submission" date="2020-08" db="EMBL/GenBank/DDBJ databases">
        <title>Genomic Encyclopedia of Type Strains, Phase IV (KMG-IV): sequencing the most valuable type-strain genomes for metagenomic binning, comparative biology and taxonomic classification.</title>
        <authorList>
            <person name="Goeker M."/>
        </authorList>
    </citation>
    <scope>NUCLEOTIDE SEQUENCE [LARGE SCALE GENOMIC DNA]</scope>
    <source>
        <strain evidence="9 10">DSM 27165</strain>
    </source>
</reference>
<dbReference type="Proteomes" id="UP000575898">
    <property type="component" value="Unassembled WGS sequence"/>
</dbReference>
<dbReference type="PANTHER" id="PTHR34108">
    <property type="entry name" value="SEPTUM SITE-DETERMINING PROTEIN MINC"/>
    <property type="match status" value="1"/>
</dbReference>
<dbReference type="AlphaFoldDB" id="A0A840MQ05"/>
<dbReference type="InterPro" id="IPR007874">
    <property type="entry name" value="MinC_N"/>
</dbReference>
<protein>
    <recommendedName>
        <fullName evidence="6">Probable septum site-determining protein MinC</fullName>
    </recommendedName>
</protein>